<feature type="domain" description="EamA" evidence="7">
    <location>
        <begin position="160"/>
        <end position="290"/>
    </location>
</feature>
<name>A0ABW5HKW4_9PSEU</name>
<dbReference type="SUPFAM" id="SSF103481">
    <property type="entry name" value="Multidrug resistance efflux transporter EmrE"/>
    <property type="match status" value="2"/>
</dbReference>
<dbReference type="PANTHER" id="PTHR32322">
    <property type="entry name" value="INNER MEMBRANE TRANSPORTER"/>
    <property type="match status" value="1"/>
</dbReference>
<accession>A0ABW5HKW4</accession>
<comment type="subcellular location">
    <subcellularLocation>
        <location evidence="1">Membrane</location>
        <topology evidence="1">Multi-pass membrane protein</topology>
    </subcellularLocation>
</comment>
<keyword evidence="3 6" id="KW-0812">Transmembrane</keyword>
<dbReference type="RefSeq" id="WP_378312791.1">
    <property type="nucleotide sequence ID" value="NZ_JBHUKS010000035.1"/>
</dbReference>
<feature type="transmembrane region" description="Helical" evidence="6">
    <location>
        <begin position="43"/>
        <end position="64"/>
    </location>
</feature>
<evidence type="ECO:0000313" key="9">
    <source>
        <dbReference type="Proteomes" id="UP001597483"/>
    </source>
</evidence>
<keyword evidence="5 6" id="KW-0472">Membrane</keyword>
<feature type="transmembrane region" description="Helical" evidence="6">
    <location>
        <begin position="128"/>
        <end position="146"/>
    </location>
</feature>
<gene>
    <name evidence="8" type="ORF">ACFSVL_41450</name>
</gene>
<feature type="transmembrane region" description="Helical" evidence="6">
    <location>
        <begin position="158"/>
        <end position="179"/>
    </location>
</feature>
<organism evidence="8 9">
    <name type="scientific">Amycolatopsis silviterrae</name>
    <dbReference type="NCBI Taxonomy" id="1656914"/>
    <lineage>
        <taxon>Bacteria</taxon>
        <taxon>Bacillati</taxon>
        <taxon>Actinomycetota</taxon>
        <taxon>Actinomycetes</taxon>
        <taxon>Pseudonocardiales</taxon>
        <taxon>Pseudonocardiaceae</taxon>
        <taxon>Amycolatopsis</taxon>
    </lineage>
</organism>
<dbReference type="EMBL" id="JBHUKS010000035">
    <property type="protein sequence ID" value="MFD2473928.1"/>
    <property type="molecule type" value="Genomic_DNA"/>
</dbReference>
<comment type="similarity">
    <text evidence="2">Belongs to the EamA transporter family.</text>
</comment>
<dbReference type="InterPro" id="IPR000620">
    <property type="entry name" value="EamA_dom"/>
</dbReference>
<feature type="transmembrane region" description="Helical" evidence="6">
    <location>
        <begin position="248"/>
        <end position="269"/>
    </location>
</feature>
<protein>
    <submittedName>
        <fullName evidence="8">DMT family transporter</fullName>
    </submittedName>
</protein>
<dbReference type="Proteomes" id="UP001597483">
    <property type="component" value="Unassembled WGS sequence"/>
</dbReference>
<evidence type="ECO:0000256" key="4">
    <source>
        <dbReference type="ARBA" id="ARBA00022989"/>
    </source>
</evidence>
<feature type="transmembrane region" description="Helical" evidence="6">
    <location>
        <begin position="191"/>
        <end position="213"/>
    </location>
</feature>
<dbReference type="Pfam" id="PF00892">
    <property type="entry name" value="EamA"/>
    <property type="match status" value="2"/>
</dbReference>
<dbReference type="InterPro" id="IPR037185">
    <property type="entry name" value="EmrE-like"/>
</dbReference>
<feature type="transmembrane region" description="Helical" evidence="6">
    <location>
        <begin position="219"/>
        <end position="239"/>
    </location>
</feature>
<reference evidence="9" key="1">
    <citation type="journal article" date="2019" name="Int. J. Syst. Evol. Microbiol.">
        <title>The Global Catalogue of Microorganisms (GCM) 10K type strain sequencing project: providing services to taxonomists for standard genome sequencing and annotation.</title>
        <authorList>
            <consortium name="The Broad Institute Genomics Platform"/>
            <consortium name="The Broad Institute Genome Sequencing Center for Infectious Disease"/>
            <person name="Wu L."/>
            <person name="Ma J."/>
        </authorList>
    </citation>
    <scope>NUCLEOTIDE SEQUENCE [LARGE SCALE GENOMIC DNA]</scope>
    <source>
        <strain evidence="9">CGMCC 4.7641</strain>
    </source>
</reference>
<evidence type="ECO:0000256" key="2">
    <source>
        <dbReference type="ARBA" id="ARBA00007362"/>
    </source>
</evidence>
<evidence type="ECO:0000256" key="5">
    <source>
        <dbReference type="ARBA" id="ARBA00023136"/>
    </source>
</evidence>
<evidence type="ECO:0000256" key="1">
    <source>
        <dbReference type="ARBA" id="ARBA00004141"/>
    </source>
</evidence>
<evidence type="ECO:0000256" key="3">
    <source>
        <dbReference type="ARBA" id="ARBA00022692"/>
    </source>
</evidence>
<dbReference type="InterPro" id="IPR050638">
    <property type="entry name" value="AA-Vitamin_Transporters"/>
</dbReference>
<evidence type="ECO:0000313" key="8">
    <source>
        <dbReference type="EMBL" id="MFD2473928.1"/>
    </source>
</evidence>
<dbReference type="PANTHER" id="PTHR32322:SF2">
    <property type="entry name" value="EAMA DOMAIN-CONTAINING PROTEIN"/>
    <property type="match status" value="1"/>
</dbReference>
<feature type="transmembrane region" description="Helical" evidence="6">
    <location>
        <begin position="275"/>
        <end position="293"/>
    </location>
</feature>
<keyword evidence="9" id="KW-1185">Reference proteome</keyword>
<feature type="transmembrane region" description="Helical" evidence="6">
    <location>
        <begin position="76"/>
        <end position="96"/>
    </location>
</feature>
<evidence type="ECO:0000256" key="6">
    <source>
        <dbReference type="SAM" id="Phobius"/>
    </source>
</evidence>
<proteinExistence type="inferred from homology"/>
<evidence type="ECO:0000259" key="7">
    <source>
        <dbReference type="Pfam" id="PF00892"/>
    </source>
</evidence>
<feature type="domain" description="EamA" evidence="7">
    <location>
        <begin position="14"/>
        <end position="144"/>
    </location>
</feature>
<keyword evidence="4 6" id="KW-1133">Transmembrane helix</keyword>
<sequence>MSVSVPSRARSSAALVVAGVLWGTGGLSGSLLGQQAGLHPLAVATYRLLLGGAASAICVALAGGLRLPSKQNWRRLLLVGALFALFQASYFASVTLSSVSTATMTTIGAAPVVLTVFSAVRHRRAPRLWTLVSVGGAVAGLVLLRWSPETATSPARLIGGLGFALLAATGFAVLTLVTAKPVDGLDPLATTAFGCLTGGLLLTPIALWLGMSLPARVDVLLLAVYFGAVPTAAAYAAYFRGLGGAHPVLGALSALLEPLTATVLSVVFLHERLSVFAWSGAVLLVAALAVGYWRPEPR</sequence>
<comment type="caution">
    <text evidence="8">The sequence shown here is derived from an EMBL/GenBank/DDBJ whole genome shotgun (WGS) entry which is preliminary data.</text>
</comment>